<reference evidence="1" key="1">
    <citation type="journal article" date="2014" name="Int. J. Syst. Evol. Microbiol.">
        <title>Complete genome sequence of Corynebacterium casei LMG S-19264T (=DSM 44701T), isolated from a smear-ripened cheese.</title>
        <authorList>
            <consortium name="US DOE Joint Genome Institute (JGI-PGF)"/>
            <person name="Walter F."/>
            <person name="Albersmeier A."/>
            <person name="Kalinowski J."/>
            <person name="Ruckert C."/>
        </authorList>
    </citation>
    <scope>NUCLEOTIDE SEQUENCE</scope>
    <source>
        <strain evidence="1">KCTC 12711</strain>
    </source>
</reference>
<accession>A0A918VGB6</accession>
<protein>
    <recommendedName>
        <fullName evidence="3">ABC-type transport auxiliary lipoprotein component domain-containing protein</fullName>
    </recommendedName>
</protein>
<reference evidence="1" key="2">
    <citation type="submission" date="2020-09" db="EMBL/GenBank/DDBJ databases">
        <authorList>
            <person name="Sun Q."/>
            <person name="Kim S."/>
        </authorList>
    </citation>
    <scope>NUCLEOTIDE SEQUENCE</scope>
    <source>
        <strain evidence="1">KCTC 12711</strain>
    </source>
</reference>
<keyword evidence="2" id="KW-1185">Reference proteome</keyword>
<gene>
    <name evidence="1" type="ORF">GCM10008090_01040</name>
</gene>
<comment type="caution">
    <text evidence="1">The sequence shown here is derived from an EMBL/GenBank/DDBJ whole genome shotgun (WGS) entry which is preliminary data.</text>
</comment>
<proteinExistence type="predicted"/>
<dbReference type="RefSeq" id="WP_189398053.1">
    <property type="nucleotide sequence ID" value="NZ_BMXA01000001.1"/>
</dbReference>
<sequence length="236" mass="26344">MRVIYVGIACLFLQACATVGSVDRPKSYHQGAVTNFNDGLVEGAAFGDDGKKINELLNYQVTLPEKNRIAILKLSTDNYWRFYSNDFTQLNDSLVQRLINKLRASDRVYDASFLPAMLVSEKRSLPVLREAAARFQADLLLAYRSSCQSYQKYRFIDPNESKSYCSIEAVLLDVRSGIIVKSVVSTEDFTTKKSSGDTNFSETIKKAELEAVAKALGNIANEVVAFMNNVPRITKP</sequence>
<organism evidence="1 2">
    <name type="scientific">Arenicella chitinivorans</name>
    <dbReference type="NCBI Taxonomy" id="1329800"/>
    <lineage>
        <taxon>Bacteria</taxon>
        <taxon>Pseudomonadati</taxon>
        <taxon>Pseudomonadota</taxon>
        <taxon>Gammaproteobacteria</taxon>
        <taxon>Arenicellales</taxon>
        <taxon>Arenicellaceae</taxon>
        <taxon>Arenicella</taxon>
    </lineage>
</organism>
<dbReference type="Proteomes" id="UP000614811">
    <property type="component" value="Unassembled WGS sequence"/>
</dbReference>
<name>A0A918VGB6_9GAMM</name>
<dbReference type="PROSITE" id="PS51257">
    <property type="entry name" value="PROKAR_LIPOPROTEIN"/>
    <property type="match status" value="1"/>
</dbReference>
<dbReference type="EMBL" id="BMXA01000001">
    <property type="protein sequence ID" value="GGZ96595.1"/>
    <property type="molecule type" value="Genomic_DNA"/>
</dbReference>
<evidence type="ECO:0000313" key="1">
    <source>
        <dbReference type="EMBL" id="GGZ96595.1"/>
    </source>
</evidence>
<evidence type="ECO:0000313" key="2">
    <source>
        <dbReference type="Proteomes" id="UP000614811"/>
    </source>
</evidence>
<evidence type="ECO:0008006" key="3">
    <source>
        <dbReference type="Google" id="ProtNLM"/>
    </source>
</evidence>
<dbReference type="AlphaFoldDB" id="A0A918VGB6"/>